<dbReference type="InterPro" id="IPR000595">
    <property type="entry name" value="cNMP-bd_dom"/>
</dbReference>
<accession>A0A3D9ZBI3</accession>
<dbReference type="RefSeq" id="WP_115834681.1">
    <property type="nucleotide sequence ID" value="NZ_CP025086.1"/>
</dbReference>
<feature type="domain" description="Cyclic nucleotide-binding" evidence="4">
    <location>
        <begin position="37"/>
        <end position="85"/>
    </location>
</feature>
<dbReference type="PROSITE" id="PS50042">
    <property type="entry name" value="CNMP_BINDING_3"/>
    <property type="match status" value="1"/>
</dbReference>
<feature type="domain" description="HTH crp-type" evidence="5">
    <location>
        <begin position="146"/>
        <end position="216"/>
    </location>
</feature>
<evidence type="ECO:0000256" key="2">
    <source>
        <dbReference type="ARBA" id="ARBA00023125"/>
    </source>
</evidence>
<dbReference type="AlphaFoldDB" id="A0A3D9ZBI3"/>
<organism evidence="6 7">
    <name type="scientific">Methylovirgula ligni</name>
    <dbReference type="NCBI Taxonomy" id="569860"/>
    <lineage>
        <taxon>Bacteria</taxon>
        <taxon>Pseudomonadati</taxon>
        <taxon>Pseudomonadota</taxon>
        <taxon>Alphaproteobacteria</taxon>
        <taxon>Hyphomicrobiales</taxon>
        <taxon>Beijerinckiaceae</taxon>
        <taxon>Methylovirgula</taxon>
    </lineage>
</organism>
<keyword evidence="2" id="KW-0238">DNA-binding</keyword>
<dbReference type="InterPro" id="IPR050397">
    <property type="entry name" value="Env_Response_Regulators"/>
</dbReference>
<dbReference type="Pfam" id="PF00027">
    <property type="entry name" value="cNMP_binding"/>
    <property type="match status" value="1"/>
</dbReference>
<evidence type="ECO:0000259" key="4">
    <source>
        <dbReference type="PROSITE" id="PS50042"/>
    </source>
</evidence>
<evidence type="ECO:0000256" key="1">
    <source>
        <dbReference type="ARBA" id="ARBA00023015"/>
    </source>
</evidence>
<dbReference type="Gene3D" id="2.60.120.10">
    <property type="entry name" value="Jelly Rolls"/>
    <property type="match status" value="1"/>
</dbReference>
<dbReference type="GO" id="GO:0005829">
    <property type="term" value="C:cytosol"/>
    <property type="evidence" value="ECO:0007669"/>
    <property type="project" value="TreeGrafter"/>
</dbReference>
<dbReference type="Gene3D" id="1.10.10.10">
    <property type="entry name" value="Winged helix-like DNA-binding domain superfamily/Winged helix DNA-binding domain"/>
    <property type="match status" value="1"/>
</dbReference>
<dbReference type="InterPro" id="IPR036390">
    <property type="entry name" value="WH_DNA-bd_sf"/>
</dbReference>
<dbReference type="PANTHER" id="PTHR24567:SF75">
    <property type="entry name" value="FUMARATE AND NITRATE REDUCTION REGULATORY PROTEIN"/>
    <property type="match status" value="1"/>
</dbReference>
<dbReference type="InterPro" id="IPR014710">
    <property type="entry name" value="RmlC-like_jellyroll"/>
</dbReference>
<keyword evidence="7" id="KW-1185">Reference proteome</keyword>
<dbReference type="GO" id="GO:0003700">
    <property type="term" value="F:DNA-binding transcription factor activity"/>
    <property type="evidence" value="ECO:0007669"/>
    <property type="project" value="InterPro"/>
</dbReference>
<gene>
    <name evidence="6" type="ORF">DES32_0034</name>
</gene>
<reference evidence="6 7" key="1">
    <citation type="submission" date="2018-08" db="EMBL/GenBank/DDBJ databases">
        <title>Genomic Encyclopedia of Type Strains, Phase IV (KMG-IV): sequencing the most valuable type-strain genomes for metagenomic binning, comparative biology and taxonomic classification.</title>
        <authorList>
            <person name="Goeker M."/>
        </authorList>
    </citation>
    <scope>NUCLEOTIDE SEQUENCE [LARGE SCALE GENOMIC DNA]</scope>
    <source>
        <strain evidence="6 7">BW863</strain>
    </source>
</reference>
<dbReference type="InterPro" id="IPR012318">
    <property type="entry name" value="HTH_CRP"/>
</dbReference>
<evidence type="ECO:0000259" key="5">
    <source>
        <dbReference type="PROSITE" id="PS51063"/>
    </source>
</evidence>
<dbReference type="Pfam" id="PF13545">
    <property type="entry name" value="HTH_Crp_2"/>
    <property type="match status" value="1"/>
</dbReference>
<dbReference type="InterPro" id="IPR018335">
    <property type="entry name" value="Tscrpt_reg_HTH_Crp-type_CS"/>
</dbReference>
<dbReference type="OrthoDB" id="667966at2"/>
<name>A0A3D9ZBI3_9HYPH</name>
<evidence type="ECO:0000313" key="7">
    <source>
        <dbReference type="Proteomes" id="UP000256900"/>
    </source>
</evidence>
<dbReference type="Proteomes" id="UP000256900">
    <property type="component" value="Unassembled WGS sequence"/>
</dbReference>
<dbReference type="SUPFAM" id="SSF46785">
    <property type="entry name" value="Winged helix' DNA-binding domain"/>
    <property type="match status" value="1"/>
</dbReference>
<comment type="caution">
    <text evidence="6">The sequence shown here is derived from an EMBL/GenBank/DDBJ whole genome shotgun (WGS) entry which is preliminary data.</text>
</comment>
<dbReference type="PRINTS" id="PR00034">
    <property type="entry name" value="HTHCRP"/>
</dbReference>
<dbReference type="CDD" id="cd00038">
    <property type="entry name" value="CAP_ED"/>
    <property type="match status" value="1"/>
</dbReference>
<evidence type="ECO:0000256" key="3">
    <source>
        <dbReference type="ARBA" id="ARBA00023163"/>
    </source>
</evidence>
<protein>
    <submittedName>
        <fullName evidence="6">CRP/FNR family nitrogen fixation transcriptional regulator</fullName>
    </submittedName>
</protein>
<dbReference type="EMBL" id="QUMO01000001">
    <property type="protein sequence ID" value="REF88826.1"/>
    <property type="molecule type" value="Genomic_DNA"/>
</dbReference>
<dbReference type="SUPFAM" id="SSF51206">
    <property type="entry name" value="cAMP-binding domain-like"/>
    <property type="match status" value="1"/>
</dbReference>
<dbReference type="InterPro" id="IPR018490">
    <property type="entry name" value="cNMP-bd_dom_sf"/>
</dbReference>
<dbReference type="SMART" id="SM00100">
    <property type="entry name" value="cNMP"/>
    <property type="match status" value="1"/>
</dbReference>
<dbReference type="CDD" id="cd00092">
    <property type="entry name" value="HTH_CRP"/>
    <property type="match status" value="1"/>
</dbReference>
<dbReference type="SMART" id="SM00419">
    <property type="entry name" value="HTH_CRP"/>
    <property type="match status" value="1"/>
</dbReference>
<dbReference type="PROSITE" id="PS51063">
    <property type="entry name" value="HTH_CRP_2"/>
    <property type="match status" value="1"/>
</dbReference>
<sequence length="223" mass="24871">MTIQFAHRLDREPVAGQVKFVEPRESVLGLAGSVQNFAQDREIYAEGGAAETFYKVVSGVVRTCKFLSDGRRQIDAFYQAGDIFGIEGESLHSLSAEAVSDCTVISYRRRGADVTTAGGQIADQLFEHLMHRLARAQEHALLLGRRSAVEKVAAFLVDWADYSADHRSVSLAMTRQDIADYLGLTIETVSRTLSHLEREKLIEMPSARQIRLRNLEALRDFNA</sequence>
<dbReference type="PROSITE" id="PS00042">
    <property type="entry name" value="HTH_CRP_1"/>
    <property type="match status" value="1"/>
</dbReference>
<keyword evidence="1" id="KW-0805">Transcription regulation</keyword>
<dbReference type="GO" id="GO:0003677">
    <property type="term" value="F:DNA binding"/>
    <property type="evidence" value="ECO:0007669"/>
    <property type="project" value="UniProtKB-KW"/>
</dbReference>
<proteinExistence type="predicted"/>
<dbReference type="InterPro" id="IPR036388">
    <property type="entry name" value="WH-like_DNA-bd_sf"/>
</dbReference>
<evidence type="ECO:0000313" key="6">
    <source>
        <dbReference type="EMBL" id="REF88826.1"/>
    </source>
</evidence>
<keyword evidence="3" id="KW-0804">Transcription</keyword>
<dbReference type="PANTHER" id="PTHR24567">
    <property type="entry name" value="CRP FAMILY TRANSCRIPTIONAL REGULATORY PROTEIN"/>
    <property type="match status" value="1"/>
</dbReference>